<proteinExistence type="predicted"/>
<evidence type="ECO:0000313" key="2">
    <source>
        <dbReference type="EMBL" id="MPM58812.1"/>
    </source>
</evidence>
<comment type="caution">
    <text evidence="2">The sequence shown here is derived from an EMBL/GenBank/DDBJ whole genome shotgun (WGS) entry which is preliminary data.</text>
</comment>
<reference evidence="2" key="1">
    <citation type="submission" date="2019-08" db="EMBL/GenBank/DDBJ databases">
        <authorList>
            <person name="Kucharzyk K."/>
            <person name="Murdoch R.W."/>
            <person name="Higgins S."/>
            <person name="Loffler F."/>
        </authorList>
    </citation>
    <scope>NUCLEOTIDE SEQUENCE</scope>
</reference>
<keyword evidence="1" id="KW-1133">Transmembrane helix</keyword>
<dbReference type="EMBL" id="VSSQ01016965">
    <property type="protein sequence ID" value="MPM58812.1"/>
    <property type="molecule type" value="Genomic_DNA"/>
</dbReference>
<organism evidence="2">
    <name type="scientific">bioreactor metagenome</name>
    <dbReference type="NCBI Taxonomy" id="1076179"/>
    <lineage>
        <taxon>unclassified sequences</taxon>
        <taxon>metagenomes</taxon>
        <taxon>ecological metagenomes</taxon>
    </lineage>
</organism>
<evidence type="ECO:0000256" key="1">
    <source>
        <dbReference type="SAM" id="Phobius"/>
    </source>
</evidence>
<keyword evidence="1" id="KW-0472">Membrane</keyword>
<keyword evidence="1" id="KW-0812">Transmembrane</keyword>
<feature type="transmembrane region" description="Helical" evidence="1">
    <location>
        <begin position="42"/>
        <end position="67"/>
    </location>
</feature>
<dbReference type="AlphaFoldDB" id="A0A645B045"/>
<protein>
    <submittedName>
        <fullName evidence="2">Uncharacterized protein</fullName>
    </submittedName>
</protein>
<sequence length="113" mass="13240">MLQHVHIFFFFAEHQLVLHRVEGGKAHHPYIFFFNFNGINHAFALFACVAIAAGTTYSIIFFIYIEFRLAVFQYLRKQRIFRTAFVDAVIKISRACNSQKTAVYHRGFNIQYG</sequence>
<name>A0A645B045_9ZZZZ</name>
<gene>
    <name evidence="2" type="ORF">SDC9_105645</name>
</gene>
<accession>A0A645B045</accession>